<evidence type="ECO:0000259" key="2">
    <source>
        <dbReference type="PROSITE" id="PS50110"/>
    </source>
</evidence>
<dbReference type="InterPro" id="IPR029787">
    <property type="entry name" value="Nucleotide_cyclase"/>
</dbReference>
<dbReference type="KEGG" id="syc:syc0200_d"/>
<evidence type="ECO:0000313" key="7">
    <source>
        <dbReference type="EMBL" id="BAD78390.1"/>
    </source>
</evidence>
<dbReference type="InterPro" id="IPR035965">
    <property type="entry name" value="PAS-like_dom_sf"/>
</dbReference>
<dbReference type="Pfam" id="PF13188">
    <property type="entry name" value="PAS_8"/>
    <property type="match status" value="1"/>
</dbReference>
<keyword evidence="1" id="KW-0597">Phosphoprotein</keyword>
<feature type="domain" description="EAL" evidence="5">
    <location>
        <begin position="670"/>
        <end position="924"/>
    </location>
</feature>
<dbReference type="EMBL" id="AP008231">
    <property type="protein sequence ID" value="BAD78390.1"/>
    <property type="molecule type" value="Genomic_DNA"/>
</dbReference>
<evidence type="ECO:0000313" key="8">
    <source>
        <dbReference type="Proteomes" id="UP000001175"/>
    </source>
</evidence>
<evidence type="ECO:0000259" key="3">
    <source>
        <dbReference type="PROSITE" id="PS50112"/>
    </source>
</evidence>
<dbReference type="NCBIfam" id="TIGR00229">
    <property type="entry name" value="sensory_box"/>
    <property type="match status" value="2"/>
</dbReference>
<evidence type="ECO:0000256" key="1">
    <source>
        <dbReference type="PROSITE-ProRule" id="PRU00169"/>
    </source>
</evidence>
<feature type="domain" description="PAS" evidence="3">
    <location>
        <begin position="139"/>
        <end position="210"/>
    </location>
</feature>
<feature type="modified residue" description="4-aspartylphosphate" evidence="1">
    <location>
        <position position="61"/>
    </location>
</feature>
<dbReference type="SUPFAM" id="SSF141868">
    <property type="entry name" value="EAL domain-like"/>
    <property type="match status" value="1"/>
</dbReference>
<dbReference type="InterPro" id="IPR052155">
    <property type="entry name" value="Biofilm_reg_signaling"/>
</dbReference>
<dbReference type="PANTHER" id="PTHR44757:SF2">
    <property type="entry name" value="BIOFILM ARCHITECTURE MAINTENANCE PROTEIN MBAA"/>
    <property type="match status" value="1"/>
</dbReference>
<dbReference type="FunFam" id="3.30.70.270:FF:000001">
    <property type="entry name" value="Diguanylate cyclase domain protein"/>
    <property type="match status" value="1"/>
</dbReference>
<dbReference type="Gene3D" id="3.20.20.450">
    <property type="entry name" value="EAL domain"/>
    <property type="match status" value="1"/>
</dbReference>
<dbReference type="SUPFAM" id="SSF55785">
    <property type="entry name" value="PYP-like sensor domain (PAS domain)"/>
    <property type="match status" value="3"/>
</dbReference>
<dbReference type="Proteomes" id="UP000001175">
    <property type="component" value="Chromosome"/>
</dbReference>
<proteinExistence type="predicted"/>
<dbReference type="InterPro" id="IPR001633">
    <property type="entry name" value="EAL_dom"/>
</dbReference>
<dbReference type="SMART" id="SM00086">
    <property type="entry name" value="PAC"/>
    <property type="match status" value="3"/>
</dbReference>
<dbReference type="InterPro" id="IPR011006">
    <property type="entry name" value="CheY-like_superfamily"/>
</dbReference>
<evidence type="ECO:0000259" key="4">
    <source>
        <dbReference type="PROSITE" id="PS50113"/>
    </source>
</evidence>
<dbReference type="GeneID" id="72430216"/>
<dbReference type="Gene3D" id="3.30.70.270">
    <property type="match status" value="1"/>
</dbReference>
<dbReference type="PROSITE" id="PS50887">
    <property type="entry name" value="GGDEF"/>
    <property type="match status" value="1"/>
</dbReference>
<feature type="domain" description="Response regulatory" evidence="2">
    <location>
        <begin position="9"/>
        <end position="126"/>
    </location>
</feature>
<dbReference type="Pfam" id="PF00072">
    <property type="entry name" value="Response_reg"/>
    <property type="match status" value="1"/>
</dbReference>
<dbReference type="GO" id="GO:0006355">
    <property type="term" value="P:regulation of DNA-templated transcription"/>
    <property type="evidence" value="ECO:0007669"/>
    <property type="project" value="InterPro"/>
</dbReference>
<dbReference type="InterPro" id="IPR000160">
    <property type="entry name" value="GGDEF_dom"/>
</dbReference>
<name>A0A0H3K5F9_SYNP6</name>
<dbReference type="InterPro" id="IPR001789">
    <property type="entry name" value="Sig_transdc_resp-reg_receiver"/>
</dbReference>
<dbReference type="CDD" id="cd00130">
    <property type="entry name" value="PAS"/>
    <property type="match status" value="3"/>
</dbReference>
<dbReference type="CDD" id="cd01948">
    <property type="entry name" value="EAL"/>
    <property type="match status" value="1"/>
</dbReference>
<dbReference type="PROSITE" id="PS50110">
    <property type="entry name" value="RESPONSE_REGULATORY"/>
    <property type="match status" value="1"/>
</dbReference>
<dbReference type="SUPFAM" id="SSF55073">
    <property type="entry name" value="Nucleotide cyclase"/>
    <property type="match status" value="1"/>
</dbReference>
<dbReference type="Pfam" id="PF00563">
    <property type="entry name" value="EAL"/>
    <property type="match status" value="1"/>
</dbReference>
<dbReference type="InterPro" id="IPR043128">
    <property type="entry name" value="Rev_trsase/Diguanyl_cyclase"/>
</dbReference>
<gene>
    <name evidence="7" type="ordered locus">syc0200_d</name>
</gene>
<dbReference type="SUPFAM" id="SSF52172">
    <property type="entry name" value="CheY-like"/>
    <property type="match status" value="1"/>
</dbReference>
<feature type="domain" description="GGDEF" evidence="6">
    <location>
        <begin position="528"/>
        <end position="661"/>
    </location>
</feature>
<feature type="domain" description="PAS" evidence="3">
    <location>
        <begin position="266"/>
        <end position="313"/>
    </location>
</feature>
<dbReference type="eggNOG" id="COG5001">
    <property type="taxonomic scope" value="Bacteria"/>
</dbReference>
<evidence type="ECO:0000259" key="5">
    <source>
        <dbReference type="PROSITE" id="PS50883"/>
    </source>
</evidence>
<dbReference type="SMART" id="SM00267">
    <property type="entry name" value="GGDEF"/>
    <property type="match status" value="1"/>
</dbReference>
<dbReference type="InterPro" id="IPR013767">
    <property type="entry name" value="PAS_fold"/>
</dbReference>
<dbReference type="Pfam" id="PF00989">
    <property type="entry name" value="PAS"/>
    <property type="match status" value="1"/>
</dbReference>
<sequence>MTYSEVHWRLLLVDDDEDDFIITRDLLRDAQQAQIQLDWCSDFQEALATMGRQEHDVYLVDYRLGAESGLDLIDQAIQAGITRPIILLTGQGNEQLDASAIELGAADYLVKGQLDCQQLLRSIRYAIDRNLATTRLAESESRYRLLFEANPEPMWVFAKQGLQFLAVNQAASQFFGYSQQEFLAMTVLDIQSEEEKTRFLQFFESLICNQIVDPAVGVWAYRHKQGHLVFADVLIHDFEFDNQPCCLILAIDITEKQAARELAHQREQAFRKLLNDNRDPLLVISGDRRICYANPAAQKLLKLNLEQLESQSLDLPLLSDKLTEWALTLPDGSVAEVEIHRSETDWEGQPADLLSLRDIAERKASEQQLRLLKESLEASFNGVVIVDAIEPDMPVIYVNPAFERITGYSEAEMLGRNCRILQGNERDSLQIEEIHRGLSQAENVHVVIRNFRKDGQPFWNDLYISPIFNAQGNVTHFIGVQNDITEQKRYEEELSFSASHDVLTGLPNRAVLEDRLRQGCKMALRQKHSLAILFIDLDGFKLINDSIGHRSGDLLLVEVAQRMCEQVRAGDTVARIGGDEFIILLVDLKLENDVISIADRLLASVARPYHIQGIYLHVTASMGITLSDGDIEQPTQLIQQADLAMYKAKQEGRNNYQWYTNDLNLRLRERVHLRNELQKAIETEAFELYFQPKIEGCSGQVIGLEALLRWQHPQMGFISPATFVPIAEDTGQIIPLSQWVLETACRQLRDLLQQGIAAPSVAVNISTVQFRRINFVKSVQSALQKYQLKSEHLEIEITENVLFDNTEKAIEKLQRLKELGVNISIDDFGTGFSSLSYLKELPIDTVKIDRSFVQEINTDSRDAAITQGIISMAHHLRLNVVAEGVETEQQFKFLQQSNCDQYQGYYFAKPMPFEALKQYLMDEAARELP</sequence>
<dbReference type="InterPro" id="IPR001610">
    <property type="entry name" value="PAC"/>
</dbReference>
<dbReference type="Gene3D" id="3.40.50.2300">
    <property type="match status" value="1"/>
</dbReference>
<dbReference type="Gene3D" id="3.30.450.20">
    <property type="entry name" value="PAS domain"/>
    <property type="match status" value="3"/>
</dbReference>
<organism evidence="7 8">
    <name type="scientific">Synechococcus sp. (strain ATCC 27144 / PCC 6301 / SAUG 1402/1)</name>
    <name type="common">Anacystis nidulans</name>
    <dbReference type="NCBI Taxonomy" id="269084"/>
    <lineage>
        <taxon>Bacteria</taxon>
        <taxon>Bacillati</taxon>
        <taxon>Cyanobacteriota</taxon>
        <taxon>Cyanophyceae</taxon>
        <taxon>Synechococcales</taxon>
        <taxon>Synechococcaceae</taxon>
        <taxon>Synechococcus</taxon>
    </lineage>
</organism>
<dbReference type="SMART" id="SM00448">
    <property type="entry name" value="REC"/>
    <property type="match status" value="1"/>
</dbReference>
<dbReference type="PROSITE" id="PS50113">
    <property type="entry name" value="PAC"/>
    <property type="match status" value="1"/>
</dbReference>
<dbReference type="InterPro" id="IPR012226">
    <property type="entry name" value="Diguanyl_cyclase/Pdiesterase"/>
</dbReference>
<dbReference type="PANTHER" id="PTHR44757">
    <property type="entry name" value="DIGUANYLATE CYCLASE DGCP"/>
    <property type="match status" value="1"/>
</dbReference>
<evidence type="ECO:0000259" key="6">
    <source>
        <dbReference type="PROSITE" id="PS50887"/>
    </source>
</evidence>
<dbReference type="Pfam" id="PF00990">
    <property type="entry name" value="GGDEF"/>
    <property type="match status" value="1"/>
</dbReference>
<reference evidence="7 8" key="1">
    <citation type="journal article" date="2007" name="Photosyn. Res.">
        <title>Complete nucleotide sequence of the freshwater unicellular cyanobacterium Synechococcus elongatus PCC 6301 chromosome: gene content and organization.</title>
        <authorList>
            <person name="Sugita C."/>
            <person name="Ogata K."/>
            <person name="Shikata M."/>
            <person name="Jikuya H."/>
            <person name="Takano J."/>
            <person name="Furumichi M."/>
            <person name="Kanehisa M."/>
            <person name="Omata T."/>
            <person name="Sugiura M."/>
            <person name="Sugita M."/>
        </authorList>
    </citation>
    <scope>NUCLEOTIDE SEQUENCE [LARGE SCALE GENOMIC DNA]</scope>
    <source>
        <strain evidence="8">ATCC 27144 / PCC 6301 / SAUG 1402/1</strain>
    </source>
</reference>
<protein>
    <submittedName>
        <fullName evidence="7">Two-component response regulator</fullName>
    </submittedName>
</protein>
<dbReference type="PIRSF" id="PIRSF005925">
    <property type="entry name" value="Dos"/>
    <property type="match status" value="1"/>
</dbReference>
<dbReference type="PROSITE" id="PS50112">
    <property type="entry name" value="PAS"/>
    <property type="match status" value="3"/>
</dbReference>
<dbReference type="CDD" id="cd00156">
    <property type="entry name" value="REC"/>
    <property type="match status" value="1"/>
</dbReference>
<dbReference type="AlphaFoldDB" id="A0A0H3K5F9"/>
<feature type="domain" description="PAS" evidence="3">
    <location>
        <begin position="368"/>
        <end position="441"/>
    </location>
</feature>
<dbReference type="PROSITE" id="PS50883">
    <property type="entry name" value="EAL"/>
    <property type="match status" value="1"/>
</dbReference>
<accession>A0A0H3K5F9</accession>
<dbReference type="InterPro" id="IPR000014">
    <property type="entry name" value="PAS"/>
</dbReference>
<dbReference type="FunFam" id="3.20.20.450:FF:000001">
    <property type="entry name" value="Cyclic di-GMP phosphodiesterase yahA"/>
    <property type="match status" value="1"/>
</dbReference>
<dbReference type="SMART" id="SM00052">
    <property type="entry name" value="EAL"/>
    <property type="match status" value="1"/>
</dbReference>
<dbReference type="InterPro" id="IPR035919">
    <property type="entry name" value="EAL_sf"/>
</dbReference>
<dbReference type="RefSeq" id="WP_011242514.1">
    <property type="nucleotide sequence ID" value="NC_006576.1"/>
</dbReference>
<dbReference type="GO" id="GO:0000160">
    <property type="term" value="P:phosphorelay signal transduction system"/>
    <property type="evidence" value="ECO:0007669"/>
    <property type="project" value="InterPro"/>
</dbReference>
<dbReference type="SMART" id="SM00091">
    <property type="entry name" value="PAS"/>
    <property type="match status" value="3"/>
</dbReference>
<dbReference type="CDD" id="cd01949">
    <property type="entry name" value="GGDEF"/>
    <property type="match status" value="1"/>
</dbReference>
<dbReference type="NCBIfam" id="TIGR00254">
    <property type="entry name" value="GGDEF"/>
    <property type="match status" value="1"/>
</dbReference>
<dbReference type="Pfam" id="PF13426">
    <property type="entry name" value="PAS_9"/>
    <property type="match status" value="1"/>
</dbReference>
<dbReference type="InterPro" id="IPR000700">
    <property type="entry name" value="PAS-assoc_C"/>
</dbReference>
<feature type="domain" description="PAC" evidence="4">
    <location>
        <begin position="442"/>
        <end position="496"/>
    </location>
</feature>